<name>A0A166H926_9AGAM</name>
<keyword evidence="2" id="KW-1185">Reference proteome</keyword>
<gene>
    <name evidence="1" type="ORF">FIBSPDRAFT_590360</name>
</gene>
<reference evidence="1 2" key="1">
    <citation type="journal article" date="2016" name="Mol. Biol. Evol.">
        <title>Comparative Genomics of Early-Diverging Mushroom-Forming Fungi Provides Insights into the Origins of Lignocellulose Decay Capabilities.</title>
        <authorList>
            <person name="Nagy L.G."/>
            <person name="Riley R."/>
            <person name="Tritt A."/>
            <person name="Adam C."/>
            <person name="Daum C."/>
            <person name="Floudas D."/>
            <person name="Sun H."/>
            <person name="Yadav J.S."/>
            <person name="Pangilinan J."/>
            <person name="Larsson K.H."/>
            <person name="Matsuura K."/>
            <person name="Barry K."/>
            <person name="Labutti K."/>
            <person name="Kuo R."/>
            <person name="Ohm R.A."/>
            <person name="Bhattacharya S.S."/>
            <person name="Shirouzu T."/>
            <person name="Yoshinaga Y."/>
            <person name="Martin F.M."/>
            <person name="Grigoriev I.V."/>
            <person name="Hibbett D.S."/>
        </authorList>
    </citation>
    <scope>NUCLEOTIDE SEQUENCE [LARGE SCALE GENOMIC DNA]</scope>
    <source>
        <strain evidence="1 2">CBS 109695</strain>
    </source>
</reference>
<proteinExistence type="predicted"/>
<protein>
    <submittedName>
        <fullName evidence="1">Uncharacterized protein</fullName>
    </submittedName>
</protein>
<sequence>MKSKHLAARLPLLALDLHTDYLASPLCQLHAGLCTRGISNSTRQSAMPISGFICLPYVYDILGNNSCCLNGKWNAFVSDLFSHCFKNLC</sequence>
<accession>A0A166H926</accession>
<dbReference type="EMBL" id="KV417571">
    <property type="protein sequence ID" value="KZP18605.1"/>
    <property type="molecule type" value="Genomic_DNA"/>
</dbReference>
<dbReference type="Proteomes" id="UP000076532">
    <property type="component" value="Unassembled WGS sequence"/>
</dbReference>
<organism evidence="1 2">
    <name type="scientific">Athelia psychrophila</name>
    <dbReference type="NCBI Taxonomy" id="1759441"/>
    <lineage>
        <taxon>Eukaryota</taxon>
        <taxon>Fungi</taxon>
        <taxon>Dikarya</taxon>
        <taxon>Basidiomycota</taxon>
        <taxon>Agaricomycotina</taxon>
        <taxon>Agaricomycetes</taxon>
        <taxon>Agaricomycetidae</taxon>
        <taxon>Atheliales</taxon>
        <taxon>Atheliaceae</taxon>
        <taxon>Athelia</taxon>
    </lineage>
</organism>
<evidence type="ECO:0000313" key="2">
    <source>
        <dbReference type="Proteomes" id="UP000076532"/>
    </source>
</evidence>
<dbReference type="AlphaFoldDB" id="A0A166H926"/>
<evidence type="ECO:0000313" key="1">
    <source>
        <dbReference type="EMBL" id="KZP18605.1"/>
    </source>
</evidence>